<evidence type="ECO:0000313" key="2">
    <source>
        <dbReference type="Proteomes" id="UP001279734"/>
    </source>
</evidence>
<gene>
    <name evidence="1" type="ORF">Nepgr_001798</name>
</gene>
<keyword evidence="2" id="KW-1185">Reference proteome</keyword>
<evidence type="ECO:0000313" key="1">
    <source>
        <dbReference type="EMBL" id="GMG99958.1"/>
    </source>
</evidence>
<accession>A0AAD3RXB3</accession>
<proteinExistence type="predicted"/>
<name>A0AAD3RXB3_NEPGR</name>
<reference evidence="1" key="1">
    <citation type="submission" date="2023-05" db="EMBL/GenBank/DDBJ databases">
        <title>Nepenthes gracilis genome sequencing.</title>
        <authorList>
            <person name="Fukushima K."/>
        </authorList>
    </citation>
    <scope>NUCLEOTIDE SEQUENCE</scope>
    <source>
        <strain evidence="1">SING2019-196</strain>
    </source>
</reference>
<dbReference type="EMBL" id="BSYO01000001">
    <property type="protein sequence ID" value="GMG99958.1"/>
    <property type="molecule type" value="Genomic_DNA"/>
</dbReference>
<comment type="caution">
    <text evidence="1">The sequence shown here is derived from an EMBL/GenBank/DDBJ whole genome shotgun (WGS) entry which is preliminary data.</text>
</comment>
<protein>
    <submittedName>
        <fullName evidence="1">Uncharacterized protein</fullName>
    </submittedName>
</protein>
<sequence length="106" mass="12143">MWISAVDLPKLTVGSFANCLRGGPQRSELHFFLFKAHCALETETPYDLPCLSSEAHVFRTQIAICAPKTSFLKRSLLPFAQLTALYFCNFWEKSFKECEWVDGSFR</sequence>
<organism evidence="1 2">
    <name type="scientific">Nepenthes gracilis</name>
    <name type="common">Slender pitcher plant</name>
    <dbReference type="NCBI Taxonomy" id="150966"/>
    <lineage>
        <taxon>Eukaryota</taxon>
        <taxon>Viridiplantae</taxon>
        <taxon>Streptophyta</taxon>
        <taxon>Embryophyta</taxon>
        <taxon>Tracheophyta</taxon>
        <taxon>Spermatophyta</taxon>
        <taxon>Magnoliopsida</taxon>
        <taxon>eudicotyledons</taxon>
        <taxon>Gunneridae</taxon>
        <taxon>Pentapetalae</taxon>
        <taxon>Caryophyllales</taxon>
        <taxon>Nepenthaceae</taxon>
        <taxon>Nepenthes</taxon>
    </lineage>
</organism>
<dbReference type="AlphaFoldDB" id="A0AAD3RXB3"/>
<dbReference type="Proteomes" id="UP001279734">
    <property type="component" value="Unassembled WGS sequence"/>
</dbReference>